<dbReference type="GO" id="GO:0046428">
    <property type="term" value="F:1,4-dihydroxy-2-naphthoate polyprenyltransferase activity"/>
    <property type="evidence" value="ECO:0007669"/>
    <property type="project" value="UniProtKB-UniRule"/>
</dbReference>
<keyword evidence="11" id="KW-1185">Reference proteome</keyword>
<dbReference type="GO" id="GO:0009234">
    <property type="term" value="P:menaquinone biosynthetic process"/>
    <property type="evidence" value="ECO:0007669"/>
    <property type="project" value="UniProtKB-UniRule"/>
</dbReference>
<comment type="function">
    <text evidence="8">Conversion of 1,4-dihydroxy-2-naphthoate (DHNA) to demethylmenaquinone (DMK).</text>
</comment>
<dbReference type="EC" id="2.5.1.74" evidence="8 9"/>
<dbReference type="NCBIfam" id="NF004751">
    <property type="entry name" value="PRK06080.1-3"/>
    <property type="match status" value="1"/>
</dbReference>
<organism evidence="10 11">
    <name type="scientific">Ornithinimicrobium cerasi</name>
    <dbReference type="NCBI Taxonomy" id="2248773"/>
    <lineage>
        <taxon>Bacteria</taxon>
        <taxon>Bacillati</taxon>
        <taxon>Actinomycetota</taxon>
        <taxon>Actinomycetes</taxon>
        <taxon>Micrococcales</taxon>
        <taxon>Ornithinimicrobiaceae</taxon>
        <taxon>Ornithinimicrobium</taxon>
    </lineage>
</organism>
<feature type="transmembrane region" description="Helical" evidence="8">
    <location>
        <begin position="142"/>
        <end position="161"/>
    </location>
</feature>
<dbReference type="RefSeq" id="WP_097188495.1">
    <property type="nucleotide sequence ID" value="NZ_OBQK01000007.1"/>
</dbReference>
<comment type="pathway">
    <text evidence="8">Quinol/quinone metabolism; menaquinone biosynthesis; menaquinol from 1,4-dihydroxy-2-naphthoate: step 1/2.</text>
</comment>
<evidence type="ECO:0000256" key="6">
    <source>
        <dbReference type="ARBA" id="ARBA00022989"/>
    </source>
</evidence>
<dbReference type="NCBIfam" id="TIGR00751">
    <property type="entry name" value="menA"/>
    <property type="match status" value="1"/>
</dbReference>
<evidence type="ECO:0000256" key="2">
    <source>
        <dbReference type="ARBA" id="ARBA00022428"/>
    </source>
</evidence>
<sequence length="299" mass="31123">MATLAQWIEGARPRTLPAAVAPVLVGTASAHALGSADLALALLALIVALGFQVGVNYANDYSDGIRGTDEDRVGPVRLVGQRLADPANVRTAAFTCFFGASVAGLALVALAETWLLLLVGLAALWAAWHYTGGKNPYGYRGLGEVMVFVFFGLVAVLGTTWTQAHRIDLATVAGAVACGLLPCAILVTNNLRDLESDRAVDKRTLAVRLGFGRTRQLYTGLVVGAFVMVLVAALAHPSALLALLAAPLALRPLRIVRGETYGRELLPALARTGVLQLGYAVALSLGLALSPVLGVPGIL</sequence>
<dbReference type="PANTHER" id="PTHR13929:SF0">
    <property type="entry name" value="UBIA PRENYLTRANSFERASE DOMAIN-CONTAINING PROTEIN 1"/>
    <property type="match status" value="1"/>
</dbReference>
<evidence type="ECO:0000256" key="7">
    <source>
        <dbReference type="ARBA" id="ARBA00023136"/>
    </source>
</evidence>
<feature type="transmembrane region" description="Helical" evidence="8">
    <location>
        <begin position="167"/>
        <end position="188"/>
    </location>
</feature>
<dbReference type="InterPro" id="IPR004657">
    <property type="entry name" value="MenA"/>
</dbReference>
<gene>
    <name evidence="8" type="primary">menA</name>
    <name evidence="10" type="ORF">SAMN05421879_107156</name>
</gene>
<evidence type="ECO:0000313" key="10">
    <source>
        <dbReference type="EMBL" id="SOC56384.1"/>
    </source>
</evidence>
<evidence type="ECO:0000256" key="8">
    <source>
        <dbReference type="HAMAP-Rule" id="MF_01937"/>
    </source>
</evidence>
<reference evidence="11" key="1">
    <citation type="submission" date="2017-08" db="EMBL/GenBank/DDBJ databases">
        <authorList>
            <person name="Varghese N."/>
            <person name="Submissions S."/>
        </authorList>
    </citation>
    <scope>NUCLEOTIDE SEQUENCE [LARGE SCALE GENOMIC DNA]</scope>
    <source>
        <strain evidence="11">USBA17B2</strain>
    </source>
</reference>
<dbReference type="GO" id="GO:0005886">
    <property type="term" value="C:plasma membrane"/>
    <property type="evidence" value="ECO:0007669"/>
    <property type="project" value="UniProtKB-SubCell"/>
</dbReference>
<dbReference type="UniPathway" id="UPA00079">
    <property type="reaction ID" value="UER00168"/>
</dbReference>
<dbReference type="PANTHER" id="PTHR13929">
    <property type="entry name" value="1,4-DIHYDROXY-2-NAPHTHOATE OCTAPRENYLTRANSFERASE"/>
    <property type="match status" value="1"/>
</dbReference>
<feature type="transmembrane region" description="Helical" evidence="8">
    <location>
        <begin position="40"/>
        <end position="58"/>
    </location>
</feature>
<comment type="similarity">
    <text evidence="8">Belongs to the MenA family. Type 1 subfamily.</text>
</comment>
<keyword evidence="4 8" id="KW-0808">Transferase</keyword>
<keyword evidence="7 8" id="KW-0472">Membrane</keyword>
<evidence type="ECO:0000256" key="4">
    <source>
        <dbReference type="ARBA" id="ARBA00022679"/>
    </source>
</evidence>
<feature type="transmembrane region" description="Helical" evidence="8">
    <location>
        <begin position="217"/>
        <end position="234"/>
    </location>
</feature>
<dbReference type="EMBL" id="OBQK01000007">
    <property type="protein sequence ID" value="SOC56384.1"/>
    <property type="molecule type" value="Genomic_DNA"/>
</dbReference>
<comment type="catalytic activity">
    <reaction evidence="8">
        <text>an all-trans-polyprenyl diphosphate + 1,4-dihydroxy-2-naphthoate + H(+) = a 2-demethylmenaquinol + CO2 + diphosphate</text>
        <dbReference type="Rhea" id="RHEA:26478"/>
        <dbReference type="Rhea" id="RHEA-COMP:9563"/>
        <dbReference type="Rhea" id="RHEA-COMP:9564"/>
        <dbReference type="ChEBI" id="CHEBI:11173"/>
        <dbReference type="ChEBI" id="CHEBI:15378"/>
        <dbReference type="ChEBI" id="CHEBI:16526"/>
        <dbReference type="ChEBI" id="CHEBI:33019"/>
        <dbReference type="ChEBI" id="CHEBI:55437"/>
        <dbReference type="ChEBI" id="CHEBI:58914"/>
        <dbReference type="EC" id="2.5.1.74"/>
    </reaction>
</comment>
<name>A0A285VQN9_9MICO</name>
<keyword evidence="5 8" id="KW-0812">Transmembrane</keyword>
<protein>
    <recommendedName>
        <fullName evidence="8 9">1,4-dihydroxy-2-naphthoate octaprenyltransferase</fullName>
        <shortName evidence="8">DHNA-octaprenyltransferase</shortName>
        <ecNumber evidence="8 9">2.5.1.74</ecNumber>
    </recommendedName>
</protein>
<dbReference type="PIRSF" id="PIRSF005355">
    <property type="entry name" value="UBIAD1"/>
    <property type="match status" value="1"/>
</dbReference>
<evidence type="ECO:0000256" key="5">
    <source>
        <dbReference type="ARBA" id="ARBA00022692"/>
    </source>
</evidence>
<evidence type="ECO:0000256" key="1">
    <source>
        <dbReference type="ARBA" id="ARBA00004141"/>
    </source>
</evidence>
<keyword evidence="3 8" id="KW-1003">Cell membrane</keyword>
<dbReference type="GO" id="GO:0042371">
    <property type="term" value="P:vitamin K biosynthetic process"/>
    <property type="evidence" value="ECO:0007669"/>
    <property type="project" value="TreeGrafter"/>
</dbReference>
<dbReference type="Pfam" id="PF01040">
    <property type="entry name" value="UbiA"/>
    <property type="match status" value="1"/>
</dbReference>
<dbReference type="InterPro" id="IPR000537">
    <property type="entry name" value="UbiA_prenyltransferase"/>
</dbReference>
<feature type="transmembrane region" description="Helical" evidence="8">
    <location>
        <begin position="277"/>
        <end position="298"/>
    </location>
</feature>
<comment type="caution">
    <text evidence="8">Lacks conserved residue(s) required for the propagation of feature annotation.</text>
</comment>
<dbReference type="CDD" id="cd13962">
    <property type="entry name" value="PT_UbiA_UBIAD1"/>
    <property type="match status" value="1"/>
</dbReference>
<comment type="subcellular location">
    <subcellularLocation>
        <location evidence="8">Cell membrane</location>
        <topology evidence="8">Multi-pass membrane protein</topology>
    </subcellularLocation>
    <subcellularLocation>
        <location evidence="1">Membrane</location>
        <topology evidence="1">Multi-pass membrane protein</topology>
    </subcellularLocation>
</comment>
<keyword evidence="6 8" id="KW-1133">Transmembrane helix</keyword>
<keyword evidence="2 8" id="KW-0474">Menaquinone biosynthesis</keyword>
<dbReference type="AlphaFoldDB" id="A0A285VQN9"/>
<dbReference type="InterPro" id="IPR026046">
    <property type="entry name" value="UBIAD1"/>
</dbReference>
<evidence type="ECO:0000256" key="3">
    <source>
        <dbReference type="ARBA" id="ARBA00022475"/>
    </source>
</evidence>
<proteinExistence type="inferred from homology"/>
<dbReference type="HAMAP" id="MF_01937">
    <property type="entry name" value="MenA_1"/>
    <property type="match status" value="1"/>
</dbReference>
<dbReference type="Proteomes" id="UP000219688">
    <property type="component" value="Unassembled WGS sequence"/>
</dbReference>
<evidence type="ECO:0000313" key="11">
    <source>
        <dbReference type="Proteomes" id="UP000219688"/>
    </source>
</evidence>
<dbReference type="STRING" id="1122622.GCA_000421185_01125"/>
<accession>A0A285VQN9</accession>
<evidence type="ECO:0000256" key="9">
    <source>
        <dbReference type="NCBIfam" id="TIGR00751"/>
    </source>
</evidence>